<organism evidence="1 2">
    <name type="scientific">Leekyejoonella antrihumi</name>
    <dbReference type="NCBI Taxonomy" id="1660198"/>
    <lineage>
        <taxon>Bacteria</taxon>
        <taxon>Bacillati</taxon>
        <taxon>Actinomycetota</taxon>
        <taxon>Actinomycetes</taxon>
        <taxon>Micrococcales</taxon>
        <taxon>Dermacoccaceae</taxon>
        <taxon>Leekyejoonella</taxon>
    </lineage>
</organism>
<dbReference type="Proteomes" id="UP000320244">
    <property type="component" value="Unassembled WGS sequence"/>
</dbReference>
<accession>A0A563DRK5</accession>
<protein>
    <submittedName>
        <fullName evidence="1">Uncharacterized protein</fullName>
    </submittedName>
</protein>
<dbReference type="EMBL" id="VCQV01000066">
    <property type="protein sequence ID" value="TWP32593.1"/>
    <property type="molecule type" value="Genomic_DNA"/>
</dbReference>
<gene>
    <name evidence="1" type="ORF">FGL98_23875</name>
</gene>
<sequence length="202" mass="22115">MGKSRDHISEQSFSVSILGGRLSMQEEFGLPFQLDVIGALEDLGVVNESTGAVRSAYPDVPPFPPSTPPVATLGLETLLIGFGLYLATKLSDKAVDEILSAVYADRVQPALRRLASRLRSHRVQAGEPILTRFDHWFDGSKVLVRVCVYTAAPETADSQTVSEALRLAVNWLTSHEVTHRVLTYEELSPVEWWGLGVPGGSW</sequence>
<comment type="caution">
    <text evidence="1">The sequence shown here is derived from an EMBL/GenBank/DDBJ whole genome shotgun (WGS) entry which is preliminary data.</text>
</comment>
<reference evidence="1 2" key="2">
    <citation type="submission" date="2019-08" db="EMBL/GenBank/DDBJ databases">
        <title>Jejuicoccus antrihumi gen. nov., sp. nov., a new member of the family Dermacoccaceae isolated from a cave.</title>
        <authorList>
            <person name="Schumann P."/>
            <person name="Kim I.S."/>
        </authorList>
    </citation>
    <scope>NUCLEOTIDE SEQUENCE [LARGE SCALE GENOMIC DNA]</scope>
    <source>
        <strain evidence="1 2">C5-26</strain>
    </source>
</reference>
<dbReference type="AlphaFoldDB" id="A0A563DRK5"/>
<dbReference type="RefSeq" id="WP_146321225.1">
    <property type="nucleotide sequence ID" value="NZ_VCQV01000066.1"/>
</dbReference>
<keyword evidence="2" id="KW-1185">Reference proteome</keyword>
<proteinExistence type="predicted"/>
<evidence type="ECO:0000313" key="2">
    <source>
        <dbReference type="Proteomes" id="UP000320244"/>
    </source>
</evidence>
<name>A0A563DRK5_9MICO</name>
<evidence type="ECO:0000313" key="1">
    <source>
        <dbReference type="EMBL" id="TWP32593.1"/>
    </source>
</evidence>
<reference evidence="1 2" key="1">
    <citation type="submission" date="2019-05" db="EMBL/GenBank/DDBJ databases">
        <authorList>
            <person name="Lee S.D."/>
        </authorList>
    </citation>
    <scope>NUCLEOTIDE SEQUENCE [LARGE SCALE GENOMIC DNA]</scope>
    <source>
        <strain evidence="1 2">C5-26</strain>
    </source>
</reference>